<evidence type="ECO:0000256" key="2">
    <source>
        <dbReference type="SAM" id="Phobius"/>
    </source>
</evidence>
<evidence type="ECO:0000313" key="3">
    <source>
        <dbReference type="EMBL" id="OEJ25952.1"/>
    </source>
</evidence>
<dbReference type="EMBL" id="MEHJ01000001">
    <property type="protein sequence ID" value="OEJ25952.1"/>
    <property type="molecule type" value="Genomic_DNA"/>
</dbReference>
<keyword evidence="2" id="KW-1133">Transmembrane helix</keyword>
<evidence type="ECO:0000313" key="4">
    <source>
        <dbReference type="Proteomes" id="UP000095759"/>
    </source>
</evidence>
<dbReference type="AlphaFoldDB" id="A0A1E5P8T2"/>
<dbReference type="Proteomes" id="UP000095759">
    <property type="component" value="Unassembled WGS sequence"/>
</dbReference>
<name>A0A1E5P8T2_9ACTN</name>
<organism evidence="3 4">
    <name type="scientific">Streptomyces agglomeratus</name>
    <dbReference type="NCBI Taxonomy" id="285458"/>
    <lineage>
        <taxon>Bacteria</taxon>
        <taxon>Bacillati</taxon>
        <taxon>Actinomycetota</taxon>
        <taxon>Actinomycetes</taxon>
        <taxon>Kitasatosporales</taxon>
        <taxon>Streptomycetaceae</taxon>
        <taxon>Streptomyces</taxon>
    </lineage>
</organism>
<feature type="region of interest" description="Disordered" evidence="1">
    <location>
        <begin position="1"/>
        <end position="74"/>
    </location>
</feature>
<feature type="transmembrane region" description="Helical" evidence="2">
    <location>
        <begin position="79"/>
        <end position="98"/>
    </location>
</feature>
<dbReference type="STRING" id="285458.BGM19_19895"/>
<proteinExistence type="predicted"/>
<feature type="compositionally biased region" description="Low complexity" evidence="1">
    <location>
        <begin position="26"/>
        <end position="62"/>
    </location>
</feature>
<keyword evidence="2" id="KW-0472">Membrane</keyword>
<keyword evidence="2" id="KW-0812">Transmembrane</keyword>
<keyword evidence="4" id="KW-1185">Reference proteome</keyword>
<accession>A0A1E5P8T2</accession>
<protein>
    <submittedName>
        <fullName evidence="3">Uncharacterized protein</fullName>
    </submittedName>
</protein>
<evidence type="ECO:0000256" key="1">
    <source>
        <dbReference type="SAM" id="MobiDB-lite"/>
    </source>
</evidence>
<comment type="caution">
    <text evidence="3">The sequence shown here is derived from an EMBL/GenBank/DDBJ whole genome shotgun (WGS) entry which is preliminary data.</text>
</comment>
<dbReference type="SUPFAM" id="SSF81995">
    <property type="entry name" value="beta-sandwich domain of Sec23/24"/>
    <property type="match status" value="1"/>
</dbReference>
<gene>
    <name evidence="3" type="ORF">AS594_17055</name>
</gene>
<dbReference type="RefSeq" id="WP_069932678.1">
    <property type="nucleotide sequence ID" value="NZ_MEHJ01000001.1"/>
</dbReference>
<sequence length="181" mass="19639">MTHPPQQGPGPYGQPYPQGQQPPQPGYGYPQQQPYPQQQAYPQQQPYPPQQQQYPPQQQWNAPPAPAPPSRSGPGAKKIFQIVAGVIVAIMCVVGYFASQNDADHAEAGDCLKNNGTTVSPDLQVVECGGAEAAYKVVEVIPDTLETSKCEGKSDIGYQESRTGRRSSGKQFVLCIDEIKK</sequence>
<dbReference type="OrthoDB" id="4320938at2"/>
<feature type="compositionally biased region" description="Pro residues" evidence="1">
    <location>
        <begin position="1"/>
        <end position="25"/>
    </location>
</feature>
<reference evidence="3 4" key="1">
    <citation type="submission" date="2016-08" db="EMBL/GenBank/DDBJ databases">
        <title>Complete genome sequence of Streptomyces agglomeratus strain 6-3-2, a novel anti-MRSA actinomycete isolated from Wuli of Tebit, China.</title>
        <authorList>
            <person name="Chen X."/>
        </authorList>
    </citation>
    <scope>NUCLEOTIDE SEQUENCE [LARGE SCALE GENOMIC DNA]</scope>
    <source>
        <strain evidence="3 4">6-3-2</strain>
    </source>
</reference>